<keyword evidence="1" id="KW-0472">Membrane</keyword>
<evidence type="ECO:0000256" key="1">
    <source>
        <dbReference type="SAM" id="Phobius"/>
    </source>
</evidence>
<evidence type="ECO:0000313" key="3">
    <source>
        <dbReference type="Proteomes" id="UP000642809"/>
    </source>
</evidence>
<reference evidence="2" key="2">
    <citation type="submission" date="2020-09" db="EMBL/GenBank/DDBJ databases">
        <authorList>
            <person name="Sun Q."/>
            <person name="Kim S."/>
        </authorList>
    </citation>
    <scope>NUCLEOTIDE SEQUENCE</scope>
    <source>
        <strain evidence="2">KCTC 23224</strain>
    </source>
</reference>
<comment type="caution">
    <text evidence="2">The sequence shown here is derived from an EMBL/GenBank/DDBJ whole genome shotgun (WGS) entry which is preliminary data.</text>
</comment>
<sequence length="300" mass="33880">MLTGLLFLGSCQELEQVEPLVEESIDTSFDRAKFLNAVNLAAGKYIANSNNDYTSLNFRRVENLEEQGIQFMNDIASEFNNENHWFNAYSSTNFDQIWNNSNHTYLSKKDLPSPVKKHIEDFESVVDKIAFDYEQGNYHNEDELISRLKSELTRKGNQISGDNNISLDVRLGISETFFLLNETFDDLGSMLKAEELENGFVNFKNRWVRAIVRTIIFVAVTTAVIYSAGTLLTSMKLGSIISGHKVGVSLIKNGITLSNGLKLYSFKYSIGFGIIYAGKSWDKSWKGLPQELTFGVKLSQ</sequence>
<dbReference type="EMBL" id="BMYF01000011">
    <property type="protein sequence ID" value="GHB38557.1"/>
    <property type="molecule type" value="Genomic_DNA"/>
</dbReference>
<keyword evidence="3" id="KW-1185">Reference proteome</keyword>
<dbReference type="Proteomes" id="UP000642809">
    <property type="component" value="Unassembled WGS sequence"/>
</dbReference>
<organism evidence="2 3">
    <name type="scientific">Mongoliitalea lutea</name>
    <dbReference type="NCBI Taxonomy" id="849756"/>
    <lineage>
        <taxon>Bacteria</taxon>
        <taxon>Pseudomonadati</taxon>
        <taxon>Bacteroidota</taxon>
        <taxon>Cytophagia</taxon>
        <taxon>Cytophagales</taxon>
        <taxon>Cyclobacteriaceae</taxon>
        <taxon>Mongoliitalea</taxon>
    </lineage>
</organism>
<accession>A0A8J3CXG4</accession>
<protein>
    <submittedName>
        <fullName evidence="2">Uncharacterized protein</fullName>
    </submittedName>
</protein>
<gene>
    <name evidence="2" type="ORF">GCM10008106_19690</name>
</gene>
<proteinExistence type="predicted"/>
<feature type="transmembrane region" description="Helical" evidence="1">
    <location>
        <begin position="210"/>
        <end position="232"/>
    </location>
</feature>
<keyword evidence="1" id="KW-0812">Transmembrane</keyword>
<name>A0A8J3CXG4_9BACT</name>
<evidence type="ECO:0000313" key="2">
    <source>
        <dbReference type="EMBL" id="GHB38557.1"/>
    </source>
</evidence>
<keyword evidence="1" id="KW-1133">Transmembrane helix</keyword>
<dbReference type="AlphaFoldDB" id="A0A8J3CXG4"/>
<reference evidence="2" key="1">
    <citation type="journal article" date="2014" name="Int. J. Syst. Evol. Microbiol.">
        <title>Complete genome sequence of Corynebacterium casei LMG S-19264T (=DSM 44701T), isolated from a smear-ripened cheese.</title>
        <authorList>
            <consortium name="US DOE Joint Genome Institute (JGI-PGF)"/>
            <person name="Walter F."/>
            <person name="Albersmeier A."/>
            <person name="Kalinowski J."/>
            <person name="Ruckert C."/>
        </authorList>
    </citation>
    <scope>NUCLEOTIDE SEQUENCE</scope>
    <source>
        <strain evidence="2">KCTC 23224</strain>
    </source>
</reference>